<dbReference type="Proteomes" id="UP000225358">
    <property type="component" value="Segment"/>
</dbReference>
<reference evidence="1" key="1">
    <citation type="submission" date="2017-02" db="EMBL/GenBank/DDBJ databases">
        <title>Complete genome sequence of two Escherichia coli phages, vB_EcoM_ ESCO5 and vB_EcoM_ESCO13, which are related to phAPEC8.</title>
        <authorList>
            <person name="Trotereau A."/>
            <person name="Gonnet M."/>
            <person name="Viardot A."/>
            <person name="Lalmanach A.-C."/>
            <person name="Guabiraba R."/>
            <person name="Chanteloup N."/>
            <person name="Schouler C."/>
        </authorList>
    </citation>
    <scope>NUCLEOTIDE SEQUENCE [LARGE SCALE GENOMIC DNA]</scope>
</reference>
<organism evidence="1 2">
    <name type="scientific">Escherichia phage ESCO13</name>
    <dbReference type="NCBI Taxonomy" id="1881104"/>
    <lineage>
        <taxon>Viruses</taxon>
        <taxon>Duplodnaviria</taxon>
        <taxon>Heunggongvirae</taxon>
        <taxon>Uroviricota</taxon>
        <taxon>Caudoviricetes</taxon>
        <taxon>Stephanstirmvirinae</taxon>
        <taxon>Phapecoctavirus</taxon>
        <taxon>Phapecoctavirus ESCO13</taxon>
    </lineage>
</organism>
<dbReference type="EMBL" id="KX552041">
    <property type="protein sequence ID" value="AOQ27275.1"/>
    <property type="molecule type" value="Genomic_DNA"/>
</dbReference>
<protein>
    <submittedName>
        <fullName evidence="1">Uncharacterized protein</fullName>
    </submittedName>
</protein>
<accession>A0A1D7XFD3</accession>
<proteinExistence type="predicted"/>
<evidence type="ECO:0000313" key="2">
    <source>
        <dbReference type="Proteomes" id="UP000225358"/>
    </source>
</evidence>
<sequence>MSNYPITGVTYSCVAKGGLYTVVEFPKPAGISKVFDPVVIYEDLRTGQRYWRFVNDFLDRMEVVSGENTEEVIKAKERY</sequence>
<gene>
    <name evidence="1" type="ORF">ESCO13_00139</name>
</gene>
<evidence type="ECO:0000313" key="1">
    <source>
        <dbReference type="EMBL" id="AOQ27275.1"/>
    </source>
</evidence>
<keyword evidence="2" id="KW-1185">Reference proteome</keyword>
<name>A0A1D7XFD3_9CAUD</name>